<accession>A0AB39BDX5</accession>
<protein>
    <recommendedName>
        <fullName evidence="2">DUF3558 domain-containing protein</fullName>
    </recommendedName>
</protein>
<gene>
    <name evidence="1" type="ORF">ABFY20_14040</name>
</gene>
<evidence type="ECO:0000313" key="1">
    <source>
        <dbReference type="EMBL" id="XDI04443.1"/>
    </source>
</evidence>
<dbReference type="EMBL" id="CP162511">
    <property type="protein sequence ID" value="XDI04443.1"/>
    <property type="molecule type" value="Genomic_DNA"/>
</dbReference>
<sequence length="248" mass="25442">MAVTASVLVITGCTGAGTPTTDATPAPNASASPAAACETEATPSAEPAAGGAEFVTPASLCEIDGRAWRSTGFTFITNSTDWGDAQTPECDAARVDAYWYNRERVQETLATIDLESDASDAATSLGLVGVAVMPVPDPDEIDRPTDAADPDAIVPPATPADAVALIDAEVAACLPGSEQTVQEHGPWRGVRGPASGDDGEVLSWWVAGDTSWAWVEAYISSSLTADEAAEFEEALDTVLDAQADLIGA</sequence>
<dbReference type="AlphaFoldDB" id="A0AB39BDX5"/>
<dbReference type="RefSeq" id="WP_368496843.1">
    <property type="nucleotide sequence ID" value="NZ_CP162511.1"/>
</dbReference>
<evidence type="ECO:0008006" key="2">
    <source>
        <dbReference type="Google" id="ProtNLM"/>
    </source>
</evidence>
<organism evidence="1">
    <name type="scientific">Herbiconiux sp. A18JL235</name>
    <dbReference type="NCBI Taxonomy" id="3152363"/>
    <lineage>
        <taxon>Bacteria</taxon>
        <taxon>Bacillati</taxon>
        <taxon>Actinomycetota</taxon>
        <taxon>Actinomycetes</taxon>
        <taxon>Micrococcales</taxon>
        <taxon>Microbacteriaceae</taxon>
        <taxon>Herbiconiux</taxon>
    </lineage>
</organism>
<reference evidence="1" key="1">
    <citation type="submission" date="2024-05" db="EMBL/GenBank/DDBJ databases">
        <title>Herbiconiux sp. A18JL235.</title>
        <authorList>
            <person name="Zhang G."/>
        </authorList>
    </citation>
    <scope>NUCLEOTIDE SEQUENCE</scope>
    <source>
        <strain evidence="1">A18JL235</strain>
    </source>
</reference>
<name>A0AB39BDX5_9MICO</name>
<proteinExistence type="predicted"/>